<evidence type="ECO:0000256" key="6">
    <source>
        <dbReference type="ARBA" id="ARBA00023136"/>
    </source>
</evidence>
<protein>
    <submittedName>
        <fullName evidence="9">Undecaprenyl-phosphate N-acetylglucosaminyl 1-phosphate transferase</fullName>
        <ecNumber evidence="9">2.7.8.-</ecNumber>
    </submittedName>
</protein>
<dbReference type="PANTHER" id="PTHR22926">
    <property type="entry name" value="PHOSPHO-N-ACETYLMURAMOYL-PENTAPEPTIDE-TRANSFERASE"/>
    <property type="match status" value="1"/>
</dbReference>
<comment type="subcellular location">
    <subcellularLocation>
        <location evidence="1">Cell membrane</location>
        <topology evidence="1">Multi-pass membrane protein</topology>
    </subcellularLocation>
</comment>
<dbReference type="KEGG" id="rbc:BN938_1955"/>
<dbReference type="AlphaFoldDB" id="A0A060R922"/>
<keyword evidence="4 8" id="KW-0812">Transmembrane</keyword>
<feature type="transmembrane region" description="Helical" evidence="8">
    <location>
        <begin position="191"/>
        <end position="212"/>
    </location>
</feature>
<dbReference type="PANTHER" id="PTHR22926:SF3">
    <property type="entry name" value="UNDECAPRENYL-PHOSPHATE ALPHA-N-ACETYLGLUCOSAMINYL 1-PHOSPHATE TRANSFERASE"/>
    <property type="match status" value="1"/>
</dbReference>
<feature type="binding site" evidence="7">
    <location>
        <position position="194"/>
    </location>
    <ligand>
        <name>Mg(2+)</name>
        <dbReference type="ChEBI" id="CHEBI:18420"/>
    </ligand>
</feature>
<dbReference type="Proteomes" id="UP000027616">
    <property type="component" value="Chromosome I"/>
</dbReference>
<name>A0A060R922_9BACT</name>
<evidence type="ECO:0000313" key="9">
    <source>
        <dbReference type="EMBL" id="CDN32032.1"/>
    </source>
</evidence>
<gene>
    <name evidence="9" type="ORF">BN938_1955</name>
</gene>
<organism evidence="9 10">
    <name type="scientific">Mucinivorans hirudinis</name>
    <dbReference type="NCBI Taxonomy" id="1433126"/>
    <lineage>
        <taxon>Bacteria</taxon>
        <taxon>Pseudomonadati</taxon>
        <taxon>Bacteroidota</taxon>
        <taxon>Bacteroidia</taxon>
        <taxon>Bacteroidales</taxon>
        <taxon>Rikenellaceae</taxon>
        <taxon>Mucinivorans</taxon>
    </lineage>
</organism>
<dbReference type="STRING" id="1433126.BN938_1955"/>
<keyword evidence="6 8" id="KW-0472">Membrane</keyword>
<evidence type="ECO:0000256" key="2">
    <source>
        <dbReference type="ARBA" id="ARBA00022475"/>
    </source>
</evidence>
<keyword evidence="7" id="KW-0460">Magnesium</keyword>
<dbReference type="GO" id="GO:0009103">
    <property type="term" value="P:lipopolysaccharide biosynthetic process"/>
    <property type="evidence" value="ECO:0007669"/>
    <property type="project" value="TreeGrafter"/>
</dbReference>
<keyword evidence="5 8" id="KW-1133">Transmembrane helix</keyword>
<proteinExistence type="predicted"/>
<dbReference type="eggNOG" id="COG0472">
    <property type="taxonomic scope" value="Bacteria"/>
</dbReference>
<dbReference type="Pfam" id="PF00953">
    <property type="entry name" value="Glycos_transf_4"/>
    <property type="match status" value="1"/>
</dbReference>
<feature type="transmembrane region" description="Helical" evidence="8">
    <location>
        <begin position="111"/>
        <end position="128"/>
    </location>
</feature>
<keyword evidence="10" id="KW-1185">Reference proteome</keyword>
<feature type="transmembrane region" description="Helical" evidence="8">
    <location>
        <begin position="6"/>
        <end position="28"/>
    </location>
</feature>
<dbReference type="EMBL" id="HG934468">
    <property type="protein sequence ID" value="CDN32032.1"/>
    <property type="molecule type" value="Genomic_DNA"/>
</dbReference>
<feature type="binding site" evidence="7">
    <location>
        <position position="129"/>
    </location>
    <ligand>
        <name>Mg(2+)</name>
        <dbReference type="ChEBI" id="CHEBI:18420"/>
    </ligand>
</feature>
<evidence type="ECO:0000256" key="7">
    <source>
        <dbReference type="PIRSR" id="PIRSR600715-1"/>
    </source>
</evidence>
<dbReference type="GO" id="GO:0005886">
    <property type="term" value="C:plasma membrane"/>
    <property type="evidence" value="ECO:0007669"/>
    <property type="project" value="UniProtKB-SubCell"/>
</dbReference>
<keyword evidence="7" id="KW-0479">Metal-binding</keyword>
<dbReference type="InterPro" id="IPR000715">
    <property type="entry name" value="Glycosyl_transferase_4"/>
</dbReference>
<feature type="transmembrane region" description="Helical" evidence="8">
    <location>
        <begin position="40"/>
        <end position="60"/>
    </location>
</feature>
<feature type="transmembrane region" description="Helical" evidence="8">
    <location>
        <begin position="218"/>
        <end position="240"/>
    </location>
</feature>
<reference evidence="9 10" key="1">
    <citation type="journal article" date="2015" name="Genome Announc.">
        <title>Complete Genome Sequence of the Novel Leech Symbiont Mucinivorans hirudinis M3T.</title>
        <authorList>
            <person name="Nelson M.C."/>
            <person name="Bomar L."/>
            <person name="Graf J."/>
        </authorList>
    </citation>
    <scope>NUCLEOTIDE SEQUENCE [LARGE SCALE GENOMIC DNA]</scope>
    <source>
        <strain evidence="10">M3</strain>
    </source>
</reference>
<feature type="transmembrane region" description="Helical" evidence="8">
    <location>
        <begin position="167"/>
        <end position="184"/>
    </location>
</feature>
<feature type="transmembrane region" description="Helical" evidence="8">
    <location>
        <begin position="261"/>
        <end position="286"/>
    </location>
</feature>
<dbReference type="GO" id="GO:0044038">
    <property type="term" value="P:cell wall macromolecule biosynthetic process"/>
    <property type="evidence" value="ECO:0007669"/>
    <property type="project" value="TreeGrafter"/>
</dbReference>
<evidence type="ECO:0000256" key="8">
    <source>
        <dbReference type="SAM" id="Phobius"/>
    </source>
</evidence>
<evidence type="ECO:0000256" key="5">
    <source>
        <dbReference type="ARBA" id="ARBA00022989"/>
    </source>
</evidence>
<dbReference type="PATRIC" id="fig|1433126.3.peg.1931"/>
<dbReference type="EC" id="2.7.8.-" evidence="9"/>
<dbReference type="CDD" id="cd06854">
    <property type="entry name" value="GT_WbpL_WbcO_like"/>
    <property type="match status" value="1"/>
</dbReference>
<dbReference type="HOGENOM" id="CLU_023982_3_0_10"/>
<dbReference type="GO" id="GO:0071555">
    <property type="term" value="P:cell wall organization"/>
    <property type="evidence" value="ECO:0007669"/>
    <property type="project" value="TreeGrafter"/>
</dbReference>
<evidence type="ECO:0000256" key="1">
    <source>
        <dbReference type="ARBA" id="ARBA00004651"/>
    </source>
</evidence>
<keyword evidence="3 9" id="KW-0808">Transferase</keyword>
<dbReference type="GO" id="GO:0046872">
    <property type="term" value="F:metal ion binding"/>
    <property type="evidence" value="ECO:0007669"/>
    <property type="project" value="UniProtKB-KW"/>
</dbReference>
<evidence type="ECO:0000256" key="3">
    <source>
        <dbReference type="ARBA" id="ARBA00022679"/>
    </source>
</evidence>
<dbReference type="GO" id="GO:0016780">
    <property type="term" value="F:phosphotransferase activity, for other substituted phosphate groups"/>
    <property type="evidence" value="ECO:0007669"/>
    <property type="project" value="InterPro"/>
</dbReference>
<feature type="transmembrane region" description="Helical" evidence="8">
    <location>
        <begin position="292"/>
        <end position="308"/>
    </location>
</feature>
<keyword evidence="2" id="KW-1003">Cell membrane</keyword>
<sequence>MITLLIILALLVMTILVYFRIADHYNIIDKPNHRSSHTNITIRGGGIIFYFGLLFFWIFYGFHYPWLLMGASFIAAISFVDDIHPLSPKLRLLVQFLTIGLLLYQCGVWQWYWFIPALVLVAGVINIYNFMDGINGITSCYSLVVLAGLWYVDNAKYGQGIDFVDNHIFYTMALSLIVFCFFNFRKRAKCFAGDVGSVTIAYVLSFLLVNLIVTTGNFAYIIFLAVYGVDAIITIVHRVIRKEKLTEAHRSHTYQIMANELKIPHLVVSTIYALLQILVTVGLFVFAQYQCIYFVVAIVLLVGINLWLRHKYFYLHKAS</sequence>
<evidence type="ECO:0000256" key="4">
    <source>
        <dbReference type="ARBA" id="ARBA00022692"/>
    </source>
</evidence>
<evidence type="ECO:0000313" key="10">
    <source>
        <dbReference type="Proteomes" id="UP000027616"/>
    </source>
</evidence>
<dbReference type="OrthoDB" id="9783652at2"/>
<comment type="cofactor">
    <cofactor evidence="7">
        <name>Mg(2+)</name>
        <dbReference type="ChEBI" id="CHEBI:18420"/>
    </cofactor>
</comment>
<accession>A0A060R922</accession>
<feature type="transmembrane region" description="Helical" evidence="8">
    <location>
        <begin position="135"/>
        <end position="152"/>
    </location>
</feature>